<evidence type="ECO:0000313" key="1">
    <source>
        <dbReference type="EMBL" id="VAW00131.1"/>
    </source>
</evidence>
<dbReference type="AlphaFoldDB" id="A0A3B0S2E1"/>
<reference evidence="1" key="1">
    <citation type="submission" date="2018-06" db="EMBL/GenBank/DDBJ databases">
        <authorList>
            <person name="Zhirakovskaya E."/>
        </authorList>
    </citation>
    <scope>NUCLEOTIDE SEQUENCE</scope>
</reference>
<proteinExistence type="predicted"/>
<sequence>MVMAALLAIPASEDTEKTGFQGRLEGFSIVLGEKMEHHMADTATAAAHQR</sequence>
<protein>
    <submittedName>
        <fullName evidence="1">Uncharacterized protein</fullName>
    </submittedName>
</protein>
<organism evidence="1">
    <name type="scientific">hydrothermal vent metagenome</name>
    <dbReference type="NCBI Taxonomy" id="652676"/>
    <lineage>
        <taxon>unclassified sequences</taxon>
        <taxon>metagenomes</taxon>
        <taxon>ecological metagenomes</taxon>
    </lineage>
</organism>
<name>A0A3B0S2E1_9ZZZZ</name>
<accession>A0A3B0S2E1</accession>
<dbReference type="EMBL" id="UOEJ01000129">
    <property type="protein sequence ID" value="VAW00131.1"/>
    <property type="molecule type" value="Genomic_DNA"/>
</dbReference>
<gene>
    <name evidence="1" type="ORF">MNBD_ALPHA01-673</name>
</gene>